<sequence length="121" mass="13540">MAKIFKDIGTTQKRVNPKHIANALGAEETGIRINTKQGPASLFSLRQFLIGRLKSTGGRPRIIGTRKVQSKISYFEEDLKKLTEIAEYYKKKDKINVTSSQIASALIHAELSKISESELHI</sequence>
<organism evidence="1 2">
    <name type="scientific">Candidatus Acididesulfobacter diazotrophicus</name>
    <dbReference type="NCBI Taxonomy" id="2597226"/>
    <lineage>
        <taxon>Bacteria</taxon>
        <taxon>Deltaproteobacteria</taxon>
        <taxon>Candidatus Acidulodesulfobacterales</taxon>
        <taxon>Candidatus Acididesulfobacter</taxon>
    </lineage>
</organism>
<comment type="caution">
    <text evidence="1">The sequence shown here is derived from an EMBL/GenBank/DDBJ whole genome shotgun (WGS) entry which is preliminary data.</text>
</comment>
<dbReference type="AlphaFoldDB" id="A0A519BKA8"/>
<accession>A0A519BKA8</accession>
<dbReference type="EMBL" id="SGBB01000025">
    <property type="protein sequence ID" value="RZD17686.1"/>
    <property type="molecule type" value="Genomic_DNA"/>
</dbReference>
<evidence type="ECO:0000313" key="1">
    <source>
        <dbReference type="EMBL" id="RZD17686.1"/>
    </source>
</evidence>
<proteinExistence type="predicted"/>
<reference evidence="1 2" key="1">
    <citation type="journal article" date="2019" name="ISME J.">
        <title>Insights into ecological role of a new deltaproteobacterial order Candidatus Acidulodesulfobacterales by metagenomics and metatranscriptomics.</title>
        <authorList>
            <person name="Tan S."/>
            <person name="Liu J."/>
            <person name="Fang Y."/>
            <person name="Hedlund B.P."/>
            <person name="Lian Z.H."/>
            <person name="Huang L.Y."/>
            <person name="Li J.T."/>
            <person name="Huang L.N."/>
            <person name="Li W.J."/>
            <person name="Jiang H.C."/>
            <person name="Dong H.L."/>
            <person name="Shu W.S."/>
        </authorList>
    </citation>
    <scope>NUCLEOTIDE SEQUENCE [LARGE SCALE GENOMIC DNA]</scope>
    <source>
        <strain evidence="1">AP1</strain>
    </source>
</reference>
<protein>
    <submittedName>
        <fullName evidence="1">Uncharacterized protein</fullName>
    </submittedName>
</protein>
<evidence type="ECO:0000313" key="2">
    <source>
        <dbReference type="Proteomes" id="UP000319296"/>
    </source>
</evidence>
<gene>
    <name evidence="1" type="ORF">EVG15_09730</name>
</gene>
<name>A0A519BKA8_9DELT</name>
<dbReference type="Proteomes" id="UP000319296">
    <property type="component" value="Unassembled WGS sequence"/>
</dbReference>